<feature type="signal peptide" evidence="1">
    <location>
        <begin position="1"/>
        <end position="18"/>
    </location>
</feature>
<keyword evidence="3" id="KW-1185">Reference proteome</keyword>
<dbReference type="AlphaFoldDB" id="A0A4V1J433"/>
<evidence type="ECO:0000313" key="2">
    <source>
        <dbReference type="EMBL" id="RKP34159.1"/>
    </source>
</evidence>
<dbReference type="Proteomes" id="UP000268162">
    <property type="component" value="Unassembled WGS sequence"/>
</dbReference>
<sequence>MMKFVTVMIAALAAGVTAHMKPDSPCPRGSPLASCGYPTPDYSLSSPIGSGGSTAFPICHHTEPYAKPVATYSAGGSIDVVFTGGAIHNGGHCEFSLSYDGGNTFVVIQTILKTCFLSGTSFSVPIPSSAPSSDKVVFAWSWVNASGNREFYMTCSDIAINGKAGGSISGPPMIHPNYGSGPTIGEFAN</sequence>
<protein>
    <submittedName>
        <fullName evidence="2">Uncharacterized protein</fullName>
    </submittedName>
</protein>
<feature type="non-terminal residue" evidence="2">
    <location>
        <position position="189"/>
    </location>
</feature>
<accession>A0A4V1J433</accession>
<dbReference type="PANTHER" id="PTHR36182:SF1">
    <property type="entry name" value="PROTEIN, PUTATIVE (AFU_ORTHOLOGUE AFUA_6G10930)-RELATED"/>
    <property type="match status" value="1"/>
</dbReference>
<dbReference type="EMBL" id="ML003335">
    <property type="protein sequence ID" value="RKP34159.1"/>
    <property type="molecule type" value="Genomic_DNA"/>
</dbReference>
<gene>
    <name evidence="2" type="ORF">BJ085DRAFT_8396</name>
</gene>
<evidence type="ECO:0000256" key="1">
    <source>
        <dbReference type="SAM" id="SignalP"/>
    </source>
</evidence>
<dbReference type="Gene3D" id="2.70.50.70">
    <property type="match status" value="1"/>
</dbReference>
<reference evidence="3" key="1">
    <citation type="journal article" date="2018" name="Nat. Microbiol.">
        <title>Leveraging single-cell genomics to expand the fungal tree of life.</title>
        <authorList>
            <person name="Ahrendt S.R."/>
            <person name="Quandt C.A."/>
            <person name="Ciobanu D."/>
            <person name="Clum A."/>
            <person name="Salamov A."/>
            <person name="Andreopoulos B."/>
            <person name="Cheng J.F."/>
            <person name="Woyke T."/>
            <person name="Pelin A."/>
            <person name="Henrissat B."/>
            <person name="Reynolds N.K."/>
            <person name="Benny G.L."/>
            <person name="Smith M.E."/>
            <person name="James T.Y."/>
            <person name="Grigoriev I.V."/>
        </authorList>
    </citation>
    <scope>NUCLEOTIDE SEQUENCE [LARGE SCALE GENOMIC DNA]</scope>
    <source>
        <strain evidence="3">RSA 468</strain>
    </source>
</reference>
<name>A0A4V1J433_9FUNG</name>
<dbReference type="STRING" id="215637.A0A4V1J433"/>
<organism evidence="2 3">
    <name type="scientific">Dimargaris cristalligena</name>
    <dbReference type="NCBI Taxonomy" id="215637"/>
    <lineage>
        <taxon>Eukaryota</taxon>
        <taxon>Fungi</taxon>
        <taxon>Fungi incertae sedis</taxon>
        <taxon>Zoopagomycota</taxon>
        <taxon>Kickxellomycotina</taxon>
        <taxon>Dimargaritomycetes</taxon>
        <taxon>Dimargaritales</taxon>
        <taxon>Dimargaritaceae</taxon>
        <taxon>Dimargaris</taxon>
    </lineage>
</organism>
<dbReference type="PANTHER" id="PTHR36182">
    <property type="entry name" value="PROTEIN, PUTATIVE (AFU_ORTHOLOGUE AFUA_6G10930)-RELATED"/>
    <property type="match status" value="1"/>
</dbReference>
<feature type="chain" id="PRO_5020679977" evidence="1">
    <location>
        <begin position="19"/>
        <end position="189"/>
    </location>
</feature>
<proteinExistence type="predicted"/>
<evidence type="ECO:0000313" key="3">
    <source>
        <dbReference type="Proteomes" id="UP000268162"/>
    </source>
</evidence>
<keyword evidence="1" id="KW-0732">Signal</keyword>